<dbReference type="Gene3D" id="3.40.50.300">
    <property type="entry name" value="P-loop containing nucleotide triphosphate hydrolases"/>
    <property type="match status" value="2"/>
</dbReference>
<evidence type="ECO:0000259" key="1">
    <source>
        <dbReference type="PROSITE" id="PS51192"/>
    </source>
</evidence>
<dbReference type="InterPro" id="IPR013670">
    <property type="entry name" value="EcoEI_R_C_dom"/>
</dbReference>
<dbReference type="InterPro" id="IPR027417">
    <property type="entry name" value="P-loop_NTPase"/>
</dbReference>
<dbReference type="SUPFAM" id="SSF52540">
    <property type="entry name" value="P-loop containing nucleoside triphosphate hydrolases"/>
    <property type="match status" value="2"/>
</dbReference>
<dbReference type="EC" id="3.1.21.3" evidence="2"/>
<keyword evidence="2" id="KW-0378">Hydrolase</keyword>
<dbReference type="PANTHER" id="PTHR47396:SF1">
    <property type="entry name" value="ATP-DEPENDENT HELICASE IRC3-RELATED"/>
    <property type="match status" value="1"/>
</dbReference>
<dbReference type="RefSeq" id="WP_068668114.1">
    <property type="nucleotide sequence ID" value="NZ_LWLG01000001.1"/>
</dbReference>
<dbReference type="GO" id="GO:0003677">
    <property type="term" value="F:DNA binding"/>
    <property type="evidence" value="ECO:0007669"/>
    <property type="project" value="InterPro"/>
</dbReference>
<dbReference type="EMBL" id="LWLG01000001">
    <property type="protein sequence ID" value="OAQ21533.1"/>
    <property type="molecule type" value="Genomic_DNA"/>
</dbReference>
<protein>
    <submittedName>
        <fullName evidence="2">Type I restriction-modification system, restriction subunit R</fullName>
        <ecNumber evidence="2">3.1.21.3</ecNumber>
    </submittedName>
</protein>
<dbReference type="InterPro" id="IPR006935">
    <property type="entry name" value="Helicase/UvrB_N"/>
</dbReference>
<dbReference type="CDD" id="cd18032">
    <property type="entry name" value="DEXHc_RE_I_III_res"/>
    <property type="match status" value="1"/>
</dbReference>
<dbReference type="NCBIfam" id="NF046051">
    <property type="entry name" value="restrict_EcoAI"/>
    <property type="match status" value="1"/>
</dbReference>
<dbReference type="InterPro" id="IPR013784">
    <property type="entry name" value="Carb-bd-like_fold"/>
</dbReference>
<dbReference type="Gene3D" id="2.60.40.1120">
    <property type="entry name" value="Carboxypeptidase-like, regulatory domain"/>
    <property type="match status" value="1"/>
</dbReference>
<dbReference type="PANTHER" id="PTHR47396">
    <property type="entry name" value="TYPE I RESTRICTION ENZYME ECOKI R PROTEIN"/>
    <property type="match status" value="1"/>
</dbReference>
<dbReference type="PROSITE" id="PS51192">
    <property type="entry name" value="HELICASE_ATP_BIND_1"/>
    <property type="match status" value="1"/>
</dbReference>
<dbReference type="CDD" id="cd18799">
    <property type="entry name" value="SF2_C_EcoAI-like"/>
    <property type="match status" value="1"/>
</dbReference>
<accession>A0A179D6E1</accession>
<dbReference type="SUPFAM" id="SSF49452">
    <property type="entry name" value="Starch-binding domain-like"/>
    <property type="match status" value="1"/>
</dbReference>
<reference evidence="2 3" key="1">
    <citation type="submission" date="2016-04" db="EMBL/GenBank/DDBJ databases">
        <title>Genome analysis of Thermosulfurimonas dismutans, the first thermophilic sulfur-disproportionating bacterium of the phylum Thermodesulfobacteria.</title>
        <authorList>
            <person name="Mardanov A.V."/>
            <person name="Beletsky A.V."/>
            <person name="Kadnikov V.V."/>
            <person name="Slobodkin A.I."/>
            <person name="Ravin N.V."/>
        </authorList>
    </citation>
    <scope>NUCLEOTIDE SEQUENCE [LARGE SCALE GENOMIC DNA]</scope>
    <source>
        <strain evidence="2 3">S95</strain>
    </source>
</reference>
<dbReference type="STRING" id="999894.TDIS_0051"/>
<dbReference type="Pfam" id="PF08463">
    <property type="entry name" value="EcoEI_R_C"/>
    <property type="match status" value="1"/>
</dbReference>
<dbReference type="Pfam" id="PF13620">
    <property type="entry name" value="CarboxypepD_reg"/>
    <property type="match status" value="1"/>
</dbReference>
<dbReference type="GO" id="GO:0009035">
    <property type="term" value="F:type I site-specific deoxyribonuclease activity"/>
    <property type="evidence" value="ECO:0007669"/>
    <property type="project" value="UniProtKB-EC"/>
</dbReference>
<dbReference type="GO" id="GO:0005524">
    <property type="term" value="F:ATP binding"/>
    <property type="evidence" value="ECO:0007669"/>
    <property type="project" value="InterPro"/>
</dbReference>
<evidence type="ECO:0000313" key="3">
    <source>
        <dbReference type="Proteomes" id="UP000078390"/>
    </source>
</evidence>
<organism evidence="2 3">
    <name type="scientific">Thermosulfurimonas dismutans</name>
    <dbReference type="NCBI Taxonomy" id="999894"/>
    <lineage>
        <taxon>Bacteria</taxon>
        <taxon>Pseudomonadati</taxon>
        <taxon>Thermodesulfobacteriota</taxon>
        <taxon>Thermodesulfobacteria</taxon>
        <taxon>Thermodesulfobacteriales</taxon>
        <taxon>Thermodesulfobacteriaceae</taxon>
        <taxon>Thermosulfurimonas</taxon>
    </lineage>
</organism>
<proteinExistence type="predicted"/>
<name>A0A179D6E1_9BACT</name>
<dbReference type="GO" id="GO:0030246">
    <property type="term" value="F:carbohydrate binding"/>
    <property type="evidence" value="ECO:0007669"/>
    <property type="project" value="InterPro"/>
</dbReference>
<dbReference type="OrthoDB" id="9758243at2"/>
<dbReference type="SMART" id="SM00487">
    <property type="entry name" value="DEXDc"/>
    <property type="match status" value="1"/>
</dbReference>
<gene>
    <name evidence="2" type="ORF">TDIS_0051</name>
</gene>
<feature type="domain" description="Helicase ATP-binding" evidence="1">
    <location>
        <begin position="194"/>
        <end position="363"/>
    </location>
</feature>
<dbReference type="Gene3D" id="3.90.1570.30">
    <property type="match status" value="1"/>
</dbReference>
<evidence type="ECO:0000313" key="2">
    <source>
        <dbReference type="EMBL" id="OAQ21533.1"/>
    </source>
</evidence>
<dbReference type="InterPro" id="IPR014001">
    <property type="entry name" value="Helicase_ATP-bd"/>
</dbReference>
<dbReference type="Pfam" id="PF04851">
    <property type="entry name" value="ResIII"/>
    <property type="match status" value="1"/>
</dbReference>
<keyword evidence="3" id="KW-1185">Reference proteome</keyword>
<dbReference type="GO" id="GO:0005829">
    <property type="term" value="C:cytosol"/>
    <property type="evidence" value="ECO:0007669"/>
    <property type="project" value="TreeGrafter"/>
</dbReference>
<dbReference type="Proteomes" id="UP000078390">
    <property type="component" value="Unassembled WGS sequence"/>
</dbReference>
<dbReference type="InterPro" id="IPR050742">
    <property type="entry name" value="Helicase_Restrict-Modif_Enz"/>
</dbReference>
<dbReference type="GO" id="GO:0006304">
    <property type="term" value="P:DNA modification"/>
    <property type="evidence" value="ECO:0007669"/>
    <property type="project" value="InterPro"/>
</dbReference>
<comment type="caution">
    <text evidence="2">The sequence shown here is derived from an EMBL/GenBank/DDBJ whole genome shotgun (WGS) entry which is preliminary data.</text>
</comment>
<dbReference type="AlphaFoldDB" id="A0A179D6E1"/>
<dbReference type="PATRIC" id="fig|999894.6.peg.51"/>
<sequence>MGLNEADTRARLVEPKLKASGWTDQIVTREFYYSRDHQYTPGKIILVGDQVRRGKGKRVDYLLRYTDSFPIAVVEAEPENEPPEKGLEQAKGYAKDLGLAFAYGTNGHRILEYDFFTHSTREIDRFPTPQELWERWKQNTGLEVPQPGRVAEAPAVYGFGEHTTNPLLFPYCPESLCGKRPHYFQERAIREVILRLMRGQKRVLLTMATGTGKTFVAFQIAWKLIKSGWLKQRHPDRPARILFLADRVVLRNQAYNAFSPFADGTSDPRYLIEGHPPNLNRDLYFGIYQTLWSPDEEGRRLFEKFPPDFFDLVIIDECHRSGWGTWREILDHFGQAIHLGMTATPKQDDNIDTYAYFCAEEQEVAIDPEHPERGRWRPPAYQYSLGQGIEDGFLATYKVHRVRTTVDKTGLRLEDALEQGAEVFIPEDVEPREIYTTPQFEREITLPDRTRAMVQHLAKLLRRFGIWDKTMVFCVDMDHARLVARLLQEEFGPETGLDNYAVPIISEEGEEARRWLEDFAQSEKKAPVVATTAELLSTGVDVPSCKNIVFMKTISSPVLFKQIVGRGSRLDPATDKYWFRIIDFTGATRLFDEWDRPAGTPPEVPRGPFTAIIRGTVFHAQTGDRIVGASVSVRTGPNMQQGPIRTDENGAFVFEGLPAGTVTLIVNAPGFIRRELRVETLADEILTIEVPLKPERKGRGKIRVEGLEVDIADEAIFIIEATGQQLSLQEYRNYTARKVLQAAPTRQTLREIWINREKRRAFLEDLRRSSIYPEVLAEALGFSEVDTYDLLAHIAFASPIRTRSERATAFCNREQAFLKRYAEKARQVILELLEKYRVGGIDQLEPEIFNVSPFREWGGAFRISKWFGGVEGLGDTLQEMRERLYPESEVKP</sequence>